<name>A0AA51ZXC3_9BACT</name>
<dbReference type="RefSeq" id="WP_322347964.1">
    <property type="nucleotide sequence ID" value="NZ_CP129968.2"/>
</dbReference>
<feature type="signal peptide" evidence="1">
    <location>
        <begin position="1"/>
        <end position="20"/>
    </location>
</feature>
<keyword evidence="1" id="KW-0732">Signal</keyword>
<organism evidence="2">
    <name type="scientific">Marivirga arenosa</name>
    <dbReference type="NCBI Taxonomy" id="3059076"/>
    <lineage>
        <taxon>Bacteria</taxon>
        <taxon>Pseudomonadati</taxon>
        <taxon>Bacteroidota</taxon>
        <taxon>Cytophagia</taxon>
        <taxon>Cytophagales</taxon>
        <taxon>Marivirgaceae</taxon>
        <taxon>Marivirga</taxon>
    </lineage>
</organism>
<dbReference type="AlphaFoldDB" id="A0AA51ZXC3"/>
<dbReference type="Pfam" id="PF20559">
    <property type="entry name" value="DUF6770"/>
    <property type="match status" value="1"/>
</dbReference>
<accession>A0AA51ZXC3</accession>
<dbReference type="InterPro" id="IPR046661">
    <property type="entry name" value="DUF6770"/>
</dbReference>
<dbReference type="Proteomes" id="UP001232019">
    <property type="component" value="Chromosome"/>
</dbReference>
<protein>
    <submittedName>
        <fullName evidence="2">DUF6770 family protein</fullName>
    </submittedName>
</protein>
<evidence type="ECO:0000313" key="2">
    <source>
        <dbReference type="EMBL" id="WNB18451.1"/>
    </source>
</evidence>
<dbReference type="EMBL" id="CP129968">
    <property type="protein sequence ID" value="WNB18451.1"/>
    <property type="molecule type" value="Genomic_DNA"/>
</dbReference>
<sequence>MKIRFYALLCFLIIAISAKAQEKKIQNIVEVELRNAGSIINDEIVVGHYLFYKTDRINRKTYNYELQILDQNLNEVGKHTVESSKHLFLMDAVYNGQSLMLKLYDYKEDKVMLQQLDNSAKLLSTEVREVGKIEKAQFRQMQSSKAAQAIFLFPLKDFGFADFRTLKNKNYGYSIDFYSSEGGENWNYSSDPKLKTHVFPTMLYGDKDIMMNLIMEKDGLLSKDFDLNLMVLDSKTGMPLFEKSLDDDKYKLSPINGFKVDDSGEFYLLGYYYDKESNIITSESLGLFKYKINNSGDIISKDYISWTEDAGKYLKVDEKGEFEDFGYVFFHDFVEDNMGNFYAIGEQYDKEFKGLGFDIVVKDMMIFKFDKEFKLTNIETIEKTENNISVPNAAFFSPQMLAMIVKALNGYDYEFMTSSMEKDVISIGYQDYLEIKKESDKYVFGNVFIADGKISTDTIDLMEVKEEKRFKVLPSEAGYIVVLEYDEKEKALTIEKVKLNY</sequence>
<proteinExistence type="predicted"/>
<gene>
    <name evidence="2" type="ORF">QYS47_30235</name>
</gene>
<dbReference type="KEGG" id="marp:QYS47_30235"/>
<feature type="chain" id="PRO_5041439645" evidence="1">
    <location>
        <begin position="21"/>
        <end position="501"/>
    </location>
</feature>
<evidence type="ECO:0000256" key="1">
    <source>
        <dbReference type="SAM" id="SignalP"/>
    </source>
</evidence>
<reference evidence="2" key="1">
    <citation type="submission" date="2023-08" db="EMBL/GenBank/DDBJ databases">
        <title>Comparative genomics and taxonomic characterization of three novel marine species of genus Marivirga.</title>
        <authorList>
            <person name="Muhammad N."/>
            <person name="Kim S.-G."/>
        </authorList>
    </citation>
    <scope>NUCLEOTIDE SEQUENCE</scope>
    <source>
        <strain evidence="2">BKB1-2</strain>
    </source>
</reference>